<sequence>MPRSGHKLLKPRVCLPRRVNLLSDALPMLILQLDALVLQKFLMILDIILYTGQIANTSTTSAPAASSQSYSEALLRLE</sequence>
<evidence type="ECO:0000313" key="2">
    <source>
        <dbReference type="EMBL" id="VTZ64412.1"/>
    </source>
</evidence>
<organism evidence="2">
    <name type="scientific">Sinorhizobium medicae</name>
    <dbReference type="NCBI Taxonomy" id="110321"/>
    <lineage>
        <taxon>Bacteria</taxon>
        <taxon>Pseudomonadati</taxon>
        <taxon>Pseudomonadota</taxon>
        <taxon>Alphaproteobacteria</taxon>
        <taxon>Hyphomicrobiales</taxon>
        <taxon>Rhizobiaceae</taxon>
        <taxon>Sinorhizobium/Ensifer group</taxon>
        <taxon>Sinorhizobium</taxon>
    </lineage>
</organism>
<dbReference type="AlphaFoldDB" id="A0A508X3J2"/>
<protein>
    <submittedName>
        <fullName evidence="2">Uncharacterized protein</fullName>
    </submittedName>
</protein>
<dbReference type="EMBL" id="CABFNB010000127">
    <property type="protein sequence ID" value="VTZ64412.1"/>
    <property type="molecule type" value="Genomic_DNA"/>
</dbReference>
<dbReference type="Proteomes" id="UP000507954">
    <property type="component" value="Unassembled WGS sequence"/>
</dbReference>
<name>A0A508X3J2_9HYPH</name>
<evidence type="ECO:0000256" key="1">
    <source>
        <dbReference type="SAM" id="MobiDB-lite"/>
    </source>
</evidence>
<accession>A0A508X3J2</accession>
<proteinExistence type="predicted"/>
<feature type="region of interest" description="Disordered" evidence="1">
    <location>
        <begin position="59"/>
        <end position="78"/>
    </location>
</feature>
<reference evidence="2" key="1">
    <citation type="submission" date="2019-06" db="EMBL/GenBank/DDBJ databases">
        <authorList>
            <person name="Le Quere A."/>
            <person name="Colella S."/>
        </authorList>
    </citation>
    <scope>NUCLEOTIDE SEQUENCE</scope>
    <source>
        <strain evidence="2">EmedicaeMD41</strain>
    </source>
</reference>
<gene>
    <name evidence="2" type="ORF">EMEDMD4_590024</name>
</gene>